<dbReference type="InterPro" id="IPR036661">
    <property type="entry name" value="Luciferase-like_sf"/>
</dbReference>
<dbReference type="RefSeq" id="WP_344813046.1">
    <property type="nucleotide sequence ID" value="NZ_BAAAYX010000013.1"/>
</dbReference>
<name>A0ABP7DQ14_9ACTN</name>
<evidence type="ECO:0000256" key="1">
    <source>
        <dbReference type="ARBA" id="ARBA00023002"/>
    </source>
</evidence>
<dbReference type="Gene3D" id="3.20.20.30">
    <property type="entry name" value="Luciferase-like domain"/>
    <property type="match status" value="1"/>
</dbReference>
<dbReference type="SUPFAM" id="SSF51679">
    <property type="entry name" value="Bacterial luciferase-like"/>
    <property type="match status" value="1"/>
</dbReference>
<keyword evidence="4" id="KW-1185">Reference proteome</keyword>
<dbReference type="EMBL" id="BAAAYX010000013">
    <property type="protein sequence ID" value="GAA3708661.1"/>
    <property type="molecule type" value="Genomic_DNA"/>
</dbReference>
<evidence type="ECO:0000259" key="2">
    <source>
        <dbReference type="Pfam" id="PF00296"/>
    </source>
</evidence>
<dbReference type="PANTHER" id="PTHR43244">
    <property type="match status" value="1"/>
</dbReference>
<comment type="caution">
    <text evidence="3">The sequence shown here is derived from an EMBL/GenBank/DDBJ whole genome shotgun (WGS) entry which is preliminary data.</text>
</comment>
<feature type="domain" description="Luciferase-like" evidence="2">
    <location>
        <begin position="18"/>
        <end position="225"/>
    </location>
</feature>
<keyword evidence="1" id="KW-0560">Oxidoreductase</keyword>
<dbReference type="Proteomes" id="UP001500051">
    <property type="component" value="Unassembled WGS sequence"/>
</dbReference>
<sequence length="298" mass="31358">MTDTSQLRLGITYVPYLHPEHLRDLAQAAQECGLDDLWVWEDCFKQSGVAAAAAALAWTDTVRVGIGLLPVPLRNVALTAMEIATLSRLFPGRLLPGIGHGVQPWMGQVGARVGSPLTLLREYATALRRLLAGKEVSVNGRYVQLDAVTLDWPPAEPPALGIGGDGPKSVALAGELADVYLLSAARTDAEIADAYAIASAARQRRDPGAPALPMVSAPITATGPGARERVDAEIPFWGKEPDPGIGSAGDAEKVAADFRRLAGLGVTTIAVQPTRDEPDLLGLVEFLGREVKPLLAAG</sequence>
<dbReference type="InterPro" id="IPR050564">
    <property type="entry name" value="F420-G6PD/mer"/>
</dbReference>
<evidence type="ECO:0000313" key="3">
    <source>
        <dbReference type="EMBL" id="GAA3708661.1"/>
    </source>
</evidence>
<dbReference type="PANTHER" id="PTHR43244:SF1">
    <property type="entry name" value="5,10-METHYLENETETRAHYDROMETHANOPTERIN REDUCTASE"/>
    <property type="match status" value="1"/>
</dbReference>
<proteinExistence type="predicted"/>
<dbReference type="InterPro" id="IPR011251">
    <property type="entry name" value="Luciferase-like_dom"/>
</dbReference>
<protein>
    <submittedName>
        <fullName evidence="3">LLM class flavin-dependent oxidoreductase</fullName>
    </submittedName>
</protein>
<dbReference type="Pfam" id="PF00296">
    <property type="entry name" value="Bac_luciferase"/>
    <property type="match status" value="1"/>
</dbReference>
<organism evidence="3 4">
    <name type="scientific">Microlunatus aurantiacus</name>
    <dbReference type="NCBI Taxonomy" id="446786"/>
    <lineage>
        <taxon>Bacteria</taxon>
        <taxon>Bacillati</taxon>
        <taxon>Actinomycetota</taxon>
        <taxon>Actinomycetes</taxon>
        <taxon>Propionibacteriales</taxon>
        <taxon>Propionibacteriaceae</taxon>
        <taxon>Microlunatus</taxon>
    </lineage>
</organism>
<evidence type="ECO:0000313" key="4">
    <source>
        <dbReference type="Proteomes" id="UP001500051"/>
    </source>
</evidence>
<gene>
    <name evidence="3" type="ORF">GCM10022204_28450</name>
</gene>
<accession>A0ABP7DQ14</accession>
<dbReference type="CDD" id="cd01097">
    <property type="entry name" value="Tetrahydromethanopterin_reductase"/>
    <property type="match status" value="1"/>
</dbReference>
<reference evidence="4" key="1">
    <citation type="journal article" date="2019" name="Int. J. Syst. Evol. Microbiol.">
        <title>The Global Catalogue of Microorganisms (GCM) 10K type strain sequencing project: providing services to taxonomists for standard genome sequencing and annotation.</title>
        <authorList>
            <consortium name="The Broad Institute Genomics Platform"/>
            <consortium name="The Broad Institute Genome Sequencing Center for Infectious Disease"/>
            <person name="Wu L."/>
            <person name="Ma J."/>
        </authorList>
    </citation>
    <scope>NUCLEOTIDE SEQUENCE [LARGE SCALE GENOMIC DNA]</scope>
    <source>
        <strain evidence="4">JCM 16548</strain>
    </source>
</reference>